<gene>
    <name evidence="3" type="ORF">CAPTEDRAFT_30194</name>
</gene>
<dbReference type="SMART" id="SM00360">
    <property type="entry name" value="RRM"/>
    <property type="match status" value="1"/>
</dbReference>
<dbReference type="EnsemblMetazoa" id="CapteT30194">
    <property type="protein sequence ID" value="CapteP30194"/>
    <property type="gene ID" value="CapteG30194"/>
</dbReference>
<name>R7V3F2_CAPTE</name>
<dbReference type="PANTHER" id="PTHR48038:SF1">
    <property type="entry name" value="RIBONUCLEOPROTEIN RB97D"/>
    <property type="match status" value="1"/>
</dbReference>
<dbReference type="Pfam" id="PF00076">
    <property type="entry name" value="RRM_1"/>
    <property type="match status" value="1"/>
</dbReference>
<sequence length="79" mass="8958">KIYIGGLDADVTRRQLRSMFGKYGGVKSTWVAWNPPGFGFVEMRYERDAHAACEDLDGTTLDGRRLIVEMSSGESRWDK</sequence>
<dbReference type="InterPro" id="IPR012677">
    <property type="entry name" value="Nucleotide-bd_a/b_plait_sf"/>
</dbReference>
<protein>
    <recommendedName>
        <fullName evidence="2">RRM domain-containing protein</fullName>
    </recommendedName>
</protein>
<reference evidence="4" key="3">
    <citation type="submission" date="2015-06" db="UniProtKB">
        <authorList>
            <consortium name="EnsemblMetazoa"/>
        </authorList>
    </citation>
    <scope>IDENTIFICATION</scope>
</reference>
<dbReference type="GO" id="GO:0003723">
    <property type="term" value="F:RNA binding"/>
    <property type="evidence" value="ECO:0007669"/>
    <property type="project" value="UniProtKB-UniRule"/>
</dbReference>
<keyword evidence="1" id="KW-0694">RNA-binding</keyword>
<evidence type="ECO:0000313" key="3">
    <source>
        <dbReference type="EMBL" id="ELU13007.1"/>
    </source>
</evidence>
<dbReference type="OrthoDB" id="1099063at2759"/>
<dbReference type="EMBL" id="KB295566">
    <property type="protein sequence ID" value="ELU13007.1"/>
    <property type="molecule type" value="Genomic_DNA"/>
</dbReference>
<evidence type="ECO:0000259" key="2">
    <source>
        <dbReference type="PROSITE" id="PS50102"/>
    </source>
</evidence>
<evidence type="ECO:0000256" key="1">
    <source>
        <dbReference type="PROSITE-ProRule" id="PRU00176"/>
    </source>
</evidence>
<dbReference type="PANTHER" id="PTHR48038">
    <property type="entry name" value="RIBONUCLEOPROTEIN RB97D"/>
    <property type="match status" value="1"/>
</dbReference>
<dbReference type="SUPFAM" id="SSF54928">
    <property type="entry name" value="RNA-binding domain, RBD"/>
    <property type="match status" value="1"/>
</dbReference>
<organism evidence="3">
    <name type="scientific">Capitella teleta</name>
    <name type="common">Polychaete worm</name>
    <dbReference type="NCBI Taxonomy" id="283909"/>
    <lineage>
        <taxon>Eukaryota</taxon>
        <taxon>Metazoa</taxon>
        <taxon>Spiralia</taxon>
        <taxon>Lophotrochozoa</taxon>
        <taxon>Annelida</taxon>
        <taxon>Polychaeta</taxon>
        <taxon>Sedentaria</taxon>
        <taxon>Scolecida</taxon>
        <taxon>Capitellidae</taxon>
        <taxon>Capitella</taxon>
    </lineage>
</organism>
<evidence type="ECO:0000313" key="4">
    <source>
        <dbReference type="EnsemblMetazoa" id="CapteP30194"/>
    </source>
</evidence>
<dbReference type="InterPro" id="IPR000504">
    <property type="entry name" value="RRM_dom"/>
</dbReference>
<accession>R7V3F2</accession>
<dbReference type="InterPro" id="IPR035979">
    <property type="entry name" value="RBD_domain_sf"/>
</dbReference>
<feature type="domain" description="RRM" evidence="2">
    <location>
        <begin position="1"/>
        <end position="73"/>
    </location>
</feature>
<proteinExistence type="predicted"/>
<dbReference type="EMBL" id="AMQN01005268">
    <property type="status" value="NOT_ANNOTATED_CDS"/>
    <property type="molecule type" value="Genomic_DNA"/>
</dbReference>
<dbReference type="Proteomes" id="UP000014760">
    <property type="component" value="Unassembled WGS sequence"/>
</dbReference>
<reference evidence="5" key="1">
    <citation type="submission" date="2012-12" db="EMBL/GenBank/DDBJ databases">
        <authorList>
            <person name="Hellsten U."/>
            <person name="Grimwood J."/>
            <person name="Chapman J.A."/>
            <person name="Shapiro H."/>
            <person name="Aerts A."/>
            <person name="Otillar R.P."/>
            <person name="Terry A.Y."/>
            <person name="Boore J.L."/>
            <person name="Simakov O."/>
            <person name="Marletaz F."/>
            <person name="Cho S.-J."/>
            <person name="Edsinger-Gonzales E."/>
            <person name="Havlak P."/>
            <person name="Kuo D.-H."/>
            <person name="Larsson T."/>
            <person name="Lv J."/>
            <person name="Arendt D."/>
            <person name="Savage R."/>
            <person name="Osoegawa K."/>
            <person name="de Jong P."/>
            <person name="Lindberg D.R."/>
            <person name="Seaver E.C."/>
            <person name="Weisblat D.A."/>
            <person name="Putnam N.H."/>
            <person name="Grigoriev I.V."/>
            <person name="Rokhsar D.S."/>
        </authorList>
    </citation>
    <scope>NUCLEOTIDE SEQUENCE</scope>
    <source>
        <strain evidence="5">I ESC-2004</strain>
    </source>
</reference>
<feature type="non-terminal residue" evidence="3">
    <location>
        <position position="1"/>
    </location>
</feature>
<dbReference type="STRING" id="283909.R7V3F2"/>
<keyword evidence="5" id="KW-1185">Reference proteome</keyword>
<dbReference type="HOGENOM" id="CLU_012062_28_13_1"/>
<dbReference type="PROSITE" id="PS50102">
    <property type="entry name" value="RRM"/>
    <property type="match status" value="1"/>
</dbReference>
<feature type="non-terminal residue" evidence="3">
    <location>
        <position position="79"/>
    </location>
</feature>
<dbReference type="OMA" id="AKEAWIW"/>
<dbReference type="Gene3D" id="3.30.70.330">
    <property type="match status" value="1"/>
</dbReference>
<reference evidence="3 5" key="2">
    <citation type="journal article" date="2013" name="Nature">
        <title>Insights into bilaterian evolution from three spiralian genomes.</title>
        <authorList>
            <person name="Simakov O."/>
            <person name="Marletaz F."/>
            <person name="Cho S.J."/>
            <person name="Edsinger-Gonzales E."/>
            <person name="Havlak P."/>
            <person name="Hellsten U."/>
            <person name="Kuo D.H."/>
            <person name="Larsson T."/>
            <person name="Lv J."/>
            <person name="Arendt D."/>
            <person name="Savage R."/>
            <person name="Osoegawa K."/>
            <person name="de Jong P."/>
            <person name="Grimwood J."/>
            <person name="Chapman J.A."/>
            <person name="Shapiro H."/>
            <person name="Aerts A."/>
            <person name="Otillar R.P."/>
            <person name="Terry A.Y."/>
            <person name="Boore J.L."/>
            <person name="Grigoriev I.V."/>
            <person name="Lindberg D.R."/>
            <person name="Seaver E.C."/>
            <person name="Weisblat D.A."/>
            <person name="Putnam N.H."/>
            <person name="Rokhsar D.S."/>
        </authorList>
    </citation>
    <scope>NUCLEOTIDE SEQUENCE</scope>
    <source>
        <strain evidence="3 5">I ESC-2004</strain>
    </source>
</reference>
<dbReference type="AlphaFoldDB" id="R7V3F2"/>
<evidence type="ECO:0000313" key="5">
    <source>
        <dbReference type="Proteomes" id="UP000014760"/>
    </source>
</evidence>